<sequence>MDFISVKGNNLANRLEEFIQLPVEKEEFSDVKSEFDKNWRIVNGESKNIHSYLFTIRTKYMGDAASDWDLLQFSLLRVDEFINGMTNKFLENHSYSISDEEKEKMEAVIEVFRIISEEKDNEFVNIEDILKSIKEPMLIINENYSDVLERLGR</sequence>
<keyword evidence="2" id="KW-1185">Reference proteome</keyword>
<comment type="caution">
    <text evidence="1">The sequence shown here is derived from an EMBL/GenBank/DDBJ whole genome shotgun (WGS) entry which is preliminary data.</text>
</comment>
<organism evidence="1 2">
    <name type="scientific">Lederbergia graminis</name>
    <dbReference type="NCBI Taxonomy" id="735518"/>
    <lineage>
        <taxon>Bacteria</taxon>
        <taxon>Bacillati</taxon>
        <taxon>Bacillota</taxon>
        <taxon>Bacilli</taxon>
        <taxon>Bacillales</taxon>
        <taxon>Bacillaceae</taxon>
        <taxon>Lederbergia</taxon>
    </lineage>
</organism>
<reference evidence="2" key="1">
    <citation type="journal article" date="2019" name="Int. J. Syst. Evol. Microbiol.">
        <title>The Global Catalogue of Microorganisms (GCM) 10K type strain sequencing project: providing services to taxonomists for standard genome sequencing and annotation.</title>
        <authorList>
            <consortium name="The Broad Institute Genomics Platform"/>
            <consortium name="The Broad Institute Genome Sequencing Center for Infectious Disease"/>
            <person name="Wu L."/>
            <person name="Ma J."/>
        </authorList>
    </citation>
    <scope>NUCLEOTIDE SEQUENCE [LARGE SCALE GENOMIC DNA]</scope>
    <source>
        <strain evidence="2">CGMCC 1.12237</strain>
    </source>
</reference>
<gene>
    <name evidence="1" type="ORF">ACFPM4_04655</name>
</gene>
<dbReference type="EMBL" id="JBHSMC010000003">
    <property type="protein sequence ID" value="MFC5464045.1"/>
    <property type="molecule type" value="Genomic_DNA"/>
</dbReference>
<name>A0ABW0LDU3_9BACI</name>
<protein>
    <recommendedName>
        <fullName evidence="3">DUF4375 domain-containing protein</fullName>
    </recommendedName>
</protein>
<accession>A0ABW0LDU3</accession>
<proteinExistence type="predicted"/>
<evidence type="ECO:0008006" key="3">
    <source>
        <dbReference type="Google" id="ProtNLM"/>
    </source>
</evidence>
<dbReference type="RefSeq" id="WP_382348287.1">
    <property type="nucleotide sequence ID" value="NZ_JBHSMC010000003.1"/>
</dbReference>
<dbReference type="Proteomes" id="UP001596147">
    <property type="component" value="Unassembled WGS sequence"/>
</dbReference>
<evidence type="ECO:0000313" key="1">
    <source>
        <dbReference type="EMBL" id="MFC5464045.1"/>
    </source>
</evidence>
<evidence type="ECO:0000313" key="2">
    <source>
        <dbReference type="Proteomes" id="UP001596147"/>
    </source>
</evidence>